<dbReference type="CDD" id="cd11494">
    <property type="entry name" value="SLC5sbd_NIS-like_u2"/>
    <property type="match status" value="1"/>
</dbReference>
<feature type="transmembrane region" description="Helical" evidence="12">
    <location>
        <begin position="270"/>
        <end position="295"/>
    </location>
</feature>
<dbReference type="InterPro" id="IPR038377">
    <property type="entry name" value="Na/Glc_symporter_sf"/>
</dbReference>
<feature type="transmembrane region" description="Helical" evidence="12">
    <location>
        <begin position="368"/>
        <end position="388"/>
    </location>
</feature>
<keyword evidence="10" id="KW-0739">Sodium transport</keyword>
<dbReference type="PROSITE" id="PS50283">
    <property type="entry name" value="NA_SOLUT_SYMP_3"/>
    <property type="match status" value="1"/>
</dbReference>
<reference evidence="13 14" key="1">
    <citation type="journal article" date="2010" name="Stand. Genomic Sci.">
        <title>Complete genome sequence of Ilyobacter polytropus type strain (CuHbu1).</title>
        <authorList>
            <person name="Sikorski J."/>
            <person name="Chertkov O."/>
            <person name="Lapidus A."/>
            <person name="Nolan M."/>
            <person name="Lucas S."/>
            <person name="Del Rio T.G."/>
            <person name="Tice H."/>
            <person name="Cheng J.F."/>
            <person name="Tapia R."/>
            <person name="Han C."/>
            <person name="Goodwin L."/>
            <person name="Pitluck S."/>
            <person name="Liolios K."/>
            <person name="Ivanova N."/>
            <person name="Mavromatis K."/>
            <person name="Mikhailova N."/>
            <person name="Pati A."/>
            <person name="Chen A."/>
            <person name="Palaniappan K."/>
            <person name="Land M."/>
            <person name="Hauser L."/>
            <person name="Chang Y.J."/>
            <person name="Jeffries C.D."/>
            <person name="Brambilla E."/>
            <person name="Yasawong M."/>
            <person name="Rohde M."/>
            <person name="Pukall R."/>
            <person name="Spring S."/>
            <person name="Goker M."/>
            <person name="Woyke T."/>
            <person name="Bristow J."/>
            <person name="Eisen J.A."/>
            <person name="Markowitz V."/>
            <person name="Hugenholtz P."/>
            <person name="Kyrpides N.C."/>
            <person name="Klenk H.P."/>
        </authorList>
    </citation>
    <scope>NUCLEOTIDE SEQUENCE [LARGE SCALE GENOMIC DNA]</scope>
    <source>
        <strain evidence="14">ATCC 51220 / DSM 2926 / LMG 16218 / CuHBu1</strain>
    </source>
</reference>
<keyword evidence="14" id="KW-1185">Reference proteome</keyword>
<evidence type="ECO:0000256" key="5">
    <source>
        <dbReference type="ARBA" id="ARBA00022692"/>
    </source>
</evidence>
<dbReference type="eggNOG" id="COG0591">
    <property type="taxonomic scope" value="Bacteria"/>
</dbReference>
<evidence type="ECO:0000256" key="3">
    <source>
        <dbReference type="ARBA" id="ARBA00022448"/>
    </source>
</evidence>
<evidence type="ECO:0000256" key="7">
    <source>
        <dbReference type="ARBA" id="ARBA00023053"/>
    </source>
</evidence>
<evidence type="ECO:0000313" key="14">
    <source>
        <dbReference type="Proteomes" id="UP000006875"/>
    </source>
</evidence>
<evidence type="ECO:0000256" key="9">
    <source>
        <dbReference type="ARBA" id="ARBA00023136"/>
    </source>
</evidence>
<dbReference type="AlphaFoldDB" id="E3H8U1"/>
<keyword evidence="8" id="KW-0406">Ion transport</keyword>
<evidence type="ECO:0000256" key="8">
    <source>
        <dbReference type="ARBA" id="ARBA00023065"/>
    </source>
</evidence>
<evidence type="ECO:0000256" key="6">
    <source>
        <dbReference type="ARBA" id="ARBA00022989"/>
    </source>
</evidence>
<keyword evidence="4" id="KW-1003">Cell membrane</keyword>
<keyword evidence="9 12" id="KW-0472">Membrane</keyword>
<protein>
    <submittedName>
        <fullName evidence="13">SSS sodium solute transporter superfamily</fullName>
    </submittedName>
</protein>
<evidence type="ECO:0000256" key="10">
    <source>
        <dbReference type="ARBA" id="ARBA00023201"/>
    </source>
</evidence>
<dbReference type="EMBL" id="CP002281">
    <property type="protein sequence ID" value="ADO83355.1"/>
    <property type="molecule type" value="Genomic_DNA"/>
</dbReference>
<dbReference type="GO" id="GO:0005886">
    <property type="term" value="C:plasma membrane"/>
    <property type="evidence" value="ECO:0007669"/>
    <property type="project" value="UniProtKB-SubCell"/>
</dbReference>
<dbReference type="Pfam" id="PF00474">
    <property type="entry name" value="SSF"/>
    <property type="match status" value="1"/>
</dbReference>
<dbReference type="PANTHER" id="PTHR42985:SF47">
    <property type="entry name" value="INTEGRAL MEMBRANE TRANSPORT PROTEIN"/>
    <property type="match status" value="1"/>
</dbReference>
<evidence type="ECO:0000256" key="12">
    <source>
        <dbReference type="SAM" id="Phobius"/>
    </source>
</evidence>
<feature type="transmembrane region" description="Helical" evidence="12">
    <location>
        <begin position="153"/>
        <end position="171"/>
    </location>
</feature>
<dbReference type="RefSeq" id="WP_013388022.1">
    <property type="nucleotide sequence ID" value="NC_014632.1"/>
</dbReference>
<dbReference type="InterPro" id="IPR001734">
    <property type="entry name" value="Na/solute_symporter"/>
</dbReference>
<feature type="transmembrane region" description="Helical" evidence="12">
    <location>
        <begin position="425"/>
        <end position="443"/>
    </location>
</feature>
<evidence type="ECO:0000313" key="13">
    <source>
        <dbReference type="EMBL" id="ADO83355.1"/>
    </source>
</evidence>
<dbReference type="KEGG" id="ipo:Ilyop_1576"/>
<evidence type="ECO:0000256" key="1">
    <source>
        <dbReference type="ARBA" id="ARBA00004651"/>
    </source>
</evidence>
<dbReference type="OrthoDB" id="9766407at2"/>
<sequence>MISKIDSAIIIIYILGLLVIGWFLGKENKDQEDYFLAGRSMPWLPIGLSVAATMISANSFVGAPGWAYNAGIAPFMVNIGVPLAIFFVVYTTIPVLYHLKLTSIYEYVEKRLGISSRMLTVIGFLVNSIIQISSMVFVPALILQRITGWDLKLIVPIVVLSSIIYTLLGGIKAVIWTDAVQMVIMWCGLIFSIGLILKGIGMGFFETIAVAKESGKLAALDFSLDISKTNAFWASLFGGTIMWIRYFGFDQGQVQRILTAKSIRGVKNSFMVSAFIMNILYFLFLTIGILLFVFYKGKEFTSSNDIMIDFIVNHLPVGVVGLVIAGAFAAAMSSIDSLLNSMSTVFVKDIYERFFSKDHQEASLKMSMTVSAVWGVVIIIFTLLGFSGTTKSVLETVGSYISYISGPMCGAFFLALFTTKANDKGVTGGVVLGFFITLMFGKYAGASWIWKPAVGLVSTYSVGYLLSLILPSSKTEEEIKEYTVLGLRKKLLDSGLVEEDGVSIVPLKMDKYT</sequence>
<evidence type="ECO:0000256" key="11">
    <source>
        <dbReference type="RuleBase" id="RU362091"/>
    </source>
</evidence>
<gene>
    <name evidence="13" type="ordered locus">Ilyop_1576</name>
</gene>
<feature type="transmembrane region" description="Helical" evidence="12">
    <location>
        <begin position="231"/>
        <end position="249"/>
    </location>
</feature>
<feature type="transmembrane region" description="Helical" evidence="12">
    <location>
        <begin position="118"/>
        <end position="141"/>
    </location>
</feature>
<dbReference type="Gene3D" id="1.20.1730.10">
    <property type="entry name" value="Sodium/glucose cotransporter"/>
    <property type="match status" value="1"/>
</dbReference>
<dbReference type="PANTHER" id="PTHR42985">
    <property type="entry name" value="SODIUM-COUPLED MONOCARBOXYLATE TRANSPORTER"/>
    <property type="match status" value="1"/>
</dbReference>
<dbReference type="STRING" id="572544.Ilyop_1576"/>
<evidence type="ECO:0000256" key="4">
    <source>
        <dbReference type="ARBA" id="ARBA00022475"/>
    </source>
</evidence>
<dbReference type="Proteomes" id="UP000006875">
    <property type="component" value="Chromosome"/>
</dbReference>
<dbReference type="InterPro" id="IPR051163">
    <property type="entry name" value="Sodium:Solute_Symporter_SSF"/>
</dbReference>
<proteinExistence type="inferred from homology"/>
<dbReference type="NCBIfam" id="TIGR00813">
    <property type="entry name" value="sss"/>
    <property type="match status" value="1"/>
</dbReference>
<feature type="transmembrane region" description="Helical" evidence="12">
    <location>
        <begin position="6"/>
        <end position="25"/>
    </location>
</feature>
<evidence type="ECO:0000256" key="2">
    <source>
        <dbReference type="ARBA" id="ARBA00006434"/>
    </source>
</evidence>
<feature type="transmembrane region" description="Helical" evidence="12">
    <location>
        <begin position="315"/>
        <end position="347"/>
    </location>
</feature>
<comment type="subcellular location">
    <subcellularLocation>
        <location evidence="1">Cell membrane</location>
        <topology evidence="1">Multi-pass membrane protein</topology>
    </subcellularLocation>
</comment>
<feature type="transmembrane region" description="Helical" evidence="12">
    <location>
        <begin position="400"/>
        <end position="418"/>
    </location>
</feature>
<keyword evidence="6 12" id="KW-1133">Transmembrane helix</keyword>
<feature type="transmembrane region" description="Helical" evidence="12">
    <location>
        <begin position="46"/>
        <end position="66"/>
    </location>
</feature>
<dbReference type="GO" id="GO:0006814">
    <property type="term" value="P:sodium ion transport"/>
    <property type="evidence" value="ECO:0007669"/>
    <property type="project" value="UniProtKB-KW"/>
</dbReference>
<feature type="transmembrane region" description="Helical" evidence="12">
    <location>
        <begin position="183"/>
        <end position="211"/>
    </location>
</feature>
<keyword evidence="3" id="KW-0813">Transport</keyword>
<feature type="transmembrane region" description="Helical" evidence="12">
    <location>
        <begin position="449"/>
        <end position="470"/>
    </location>
</feature>
<keyword evidence="7" id="KW-0915">Sodium</keyword>
<organism evidence="13 14">
    <name type="scientific">Ilyobacter polytropus (strain ATCC 51220 / DSM 2926 / LMG 16218 / CuHBu1)</name>
    <dbReference type="NCBI Taxonomy" id="572544"/>
    <lineage>
        <taxon>Bacteria</taxon>
        <taxon>Fusobacteriati</taxon>
        <taxon>Fusobacteriota</taxon>
        <taxon>Fusobacteriia</taxon>
        <taxon>Fusobacteriales</taxon>
        <taxon>Fusobacteriaceae</taxon>
        <taxon>Ilyobacter</taxon>
    </lineage>
</organism>
<dbReference type="GO" id="GO:0015293">
    <property type="term" value="F:symporter activity"/>
    <property type="evidence" value="ECO:0007669"/>
    <property type="project" value="TreeGrafter"/>
</dbReference>
<dbReference type="HOGENOM" id="CLU_018808_11_4_0"/>
<keyword evidence="5 12" id="KW-0812">Transmembrane</keyword>
<comment type="similarity">
    <text evidence="2 11">Belongs to the sodium:solute symporter (SSF) (TC 2.A.21) family.</text>
</comment>
<accession>E3H8U1</accession>
<feature type="transmembrane region" description="Helical" evidence="12">
    <location>
        <begin position="72"/>
        <end position="97"/>
    </location>
</feature>
<name>E3H8U1_ILYPC</name>